<accession>A0A939IWL5</accession>
<comment type="caution">
    <text evidence="3">The sequence shown here is derived from an EMBL/GenBank/DDBJ whole genome shotgun (WGS) entry which is preliminary data.</text>
</comment>
<dbReference type="Pfam" id="PF03724">
    <property type="entry name" value="META"/>
    <property type="match status" value="1"/>
</dbReference>
<gene>
    <name evidence="3" type="ORF">JZY06_02745</name>
</gene>
<name>A0A939IWL5_9CORY</name>
<sequence length="193" mass="20083">MQVPFSFFNQMLSAVTGVVLLLVSAVALPLAADGGSSFSADGRSTIPGPSSSPGQMTVSATTVPASATKIAGREDVAATLLRGLDGVTYGFQSITASRPGDTATIPAGFSDDVLLVTIRGGCNRGHGPVDFSADGVVAKQWWSKTKRACTQPYTGAEQLLFHIFRPGAQLYRDGDKVWVAFGGRALEFRLAGA</sequence>
<feature type="compositionally biased region" description="Polar residues" evidence="1">
    <location>
        <begin position="47"/>
        <end position="56"/>
    </location>
</feature>
<dbReference type="EMBL" id="JAFLEQ010000003">
    <property type="protein sequence ID" value="MBN9643550.1"/>
    <property type="molecule type" value="Genomic_DNA"/>
</dbReference>
<evidence type="ECO:0000256" key="1">
    <source>
        <dbReference type="SAM" id="MobiDB-lite"/>
    </source>
</evidence>
<evidence type="ECO:0000259" key="2">
    <source>
        <dbReference type="Pfam" id="PF03724"/>
    </source>
</evidence>
<dbReference type="Proteomes" id="UP000664332">
    <property type="component" value="Unassembled WGS sequence"/>
</dbReference>
<organism evidence="3 4">
    <name type="scientific">Corynebacterium mendelii</name>
    <dbReference type="NCBI Taxonomy" id="2765362"/>
    <lineage>
        <taxon>Bacteria</taxon>
        <taxon>Bacillati</taxon>
        <taxon>Actinomycetota</taxon>
        <taxon>Actinomycetes</taxon>
        <taxon>Mycobacteriales</taxon>
        <taxon>Corynebacteriaceae</taxon>
        <taxon>Corynebacterium</taxon>
    </lineage>
</organism>
<dbReference type="RefSeq" id="WP_207118245.1">
    <property type="nucleotide sequence ID" value="NZ_JAFLEQ010000003.1"/>
</dbReference>
<dbReference type="AlphaFoldDB" id="A0A939IWL5"/>
<feature type="region of interest" description="Disordered" evidence="1">
    <location>
        <begin position="37"/>
        <end position="58"/>
    </location>
</feature>
<evidence type="ECO:0000313" key="4">
    <source>
        <dbReference type="Proteomes" id="UP000664332"/>
    </source>
</evidence>
<dbReference type="InterPro" id="IPR005184">
    <property type="entry name" value="DUF306_Meta_HslJ"/>
</dbReference>
<keyword evidence="4" id="KW-1185">Reference proteome</keyword>
<reference evidence="3" key="1">
    <citation type="submission" date="2021-03" db="EMBL/GenBank/DDBJ databases">
        <authorList>
            <person name="Sun Q."/>
        </authorList>
    </citation>
    <scope>NUCLEOTIDE SEQUENCE</scope>
    <source>
        <strain evidence="3">CCM 8862</strain>
    </source>
</reference>
<proteinExistence type="predicted"/>
<protein>
    <submittedName>
        <fullName evidence="3">META domain-containing protein</fullName>
    </submittedName>
</protein>
<evidence type="ECO:0000313" key="3">
    <source>
        <dbReference type="EMBL" id="MBN9643550.1"/>
    </source>
</evidence>
<feature type="domain" description="DUF306" evidence="2">
    <location>
        <begin position="85"/>
        <end position="177"/>
    </location>
</feature>